<gene>
    <name evidence="2" type="ORF">DPMN_087821</name>
</gene>
<dbReference type="InterPro" id="IPR046906">
    <property type="entry name" value="Mab-21_HhH/H2TH-like"/>
</dbReference>
<evidence type="ECO:0000313" key="3">
    <source>
        <dbReference type="Proteomes" id="UP000828390"/>
    </source>
</evidence>
<organism evidence="2 3">
    <name type="scientific">Dreissena polymorpha</name>
    <name type="common">Zebra mussel</name>
    <name type="synonym">Mytilus polymorpha</name>
    <dbReference type="NCBI Taxonomy" id="45954"/>
    <lineage>
        <taxon>Eukaryota</taxon>
        <taxon>Metazoa</taxon>
        <taxon>Spiralia</taxon>
        <taxon>Lophotrochozoa</taxon>
        <taxon>Mollusca</taxon>
        <taxon>Bivalvia</taxon>
        <taxon>Autobranchia</taxon>
        <taxon>Heteroconchia</taxon>
        <taxon>Euheterodonta</taxon>
        <taxon>Imparidentia</taxon>
        <taxon>Neoheterodontei</taxon>
        <taxon>Myida</taxon>
        <taxon>Dreissenoidea</taxon>
        <taxon>Dreissenidae</taxon>
        <taxon>Dreissena</taxon>
    </lineage>
</organism>
<dbReference type="Proteomes" id="UP000828390">
    <property type="component" value="Unassembled WGS sequence"/>
</dbReference>
<dbReference type="PANTHER" id="PTHR10656">
    <property type="entry name" value="CELL FATE DETERMINING PROTEIN MAB21-RELATED"/>
    <property type="match status" value="1"/>
</dbReference>
<keyword evidence="3" id="KW-1185">Reference proteome</keyword>
<dbReference type="PANTHER" id="PTHR10656:SF69">
    <property type="entry name" value="MAB-21-LIKE HHH_H2TH-LIKE DOMAIN-CONTAINING PROTEIN"/>
    <property type="match status" value="1"/>
</dbReference>
<dbReference type="AlphaFoldDB" id="A0A9D4KT13"/>
<reference evidence="2" key="1">
    <citation type="journal article" date="2019" name="bioRxiv">
        <title>The Genome of the Zebra Mussel, Dreissena polymorpha: A Resource for Invasive Species Research.</title>
        <authorList>
            <person name="McCartney M.A."/>
            <person name="Auch B."/>
            <person name="Kono T."/>
            <person name="Mallez S."/>
            <person name="Zhang Y."/>
            <person name="Obille A."/>
            <person name="Becker A."/>
            <person name="Abrahante J.E."/>
            <person name="Garbe J."/>
            <person name="Badalamenti J.P."/>
            <person name="Herman A."/>
            <person name="Mangelson H."/>
            <person name="Liachko I."/>
            <person name="Sullivan S."/>
            <person name="Sone E.D."/>
            <person name="Koren S."/>
            <person name="Silverstein K.A.T."/>
            <person name="Beckman K.B."/>
            <person name="Gohl D.M."/>
        </authorList>
    </citation>
    <scope>NUCLEOTIDE SEQUENCE</scope>
    <source>
        <strain evidence="2">Duluth1</strain>
        <tissue evidence="2">Whole animal</tissue>
    </source>
</reference>
<sequence length="379" mass="44284">MGIKNLTLFQTRRELTCPGYTRLELLQFSGRYRRGEIGDSLIQSQSGAVYLSSEAFVAALQISSEKTCNLGGFIKGARSGPSTPMSDKYTSYDDVVALPCCCPDLLSKWFSRPRPQRWPPQEVLHAISLTDAHVVPVGFKGSPEQSLEWRVCFSLAELHLMQILNECQIQTYKLLKKIAKSCLHPISKDITSYVVKNTILWICEKTPNQSFEKKHLLYRLLDTIEFLRQCIRKNYLPSYMISERNLIAGRLDRLQRRQLGRILDDLKNEQGQLFLRIGNLRDALLVMYKCPNHFREYGEKRDILERTVLMRNWIRESAWKPNMTKAERYRLAEKHKGYKILEREIDGILHVNETQLEEKGWMFTEINDLWMQRLYQLLS</sequence>
<dbReference type="EMBL" id="JAIWYP010000003">
    <property type="protein sequence ID" value="KAH3845540.1"/>
    <property type="molecule type" value="Genomic_DNA"/>
</dbReference>
<evidence type="ECO:0000259" key="1">
    <source>
        <dbReference type="Pfam" id="PF20266"/>
    </source>
</evidence>
<comment type="caution">
    <text evidence="2">The sequence shown here is derived from an EMBL/GenBank/DDBJ whole genome shotgun (WGS) entry which is preliminary data.</text>
</comment>
<dbReference type="Gene3D" id="1.10.1410.40">
    <property type="match status" value="1"/>
</dbReference>
<accession>A0A9D4KT13</accession>
<evidence type="ECO:0000313" key="2">
    <source>
        <dbReference type="EMBL" id="KAH3845540.1"/>
    </source>
</evidence>
<dbReference type="InterPro" id="IPR024810">
    <property type="entry name" value="MAB21L/cGLR"/>
</dbReference>
<reference evidence="2" key="2">
    <citation type="submission" date="2020-11" db="EMBL/GenBank/DDBJ databases">
        <authorList>
            <person name="McCartney M.A."/>
            <person name="Auch B."/>
            <person name="Kono T."/>
            <person name="Mallez S."/>
            <person name="Becker A."/>
            <person name="Gohl D.M."/>
            <person name="Silverstein K.A.T."/>
            <person name="Koren S."/>
            <person name="Bechman K.B."/>
            <person name="Herman A."/>
            <person name="Abrahante J.E."/>
            <person name="Garbe J."/>
        </authorList>
    </citation>
    <scope>NUCLEOTIDE SEQUENCE</scope>
    <source>
        <strain evidence="2">Duluth1</strain>
        <tissue evidence="2">Whole animal</tissue>
    </source>
</reference>
<dbReference type="Pfam" id="PF20266">
    <property type="entry name" value="Mab-21_C"/>
    <property type="match status" value="1"/>
</dbReference>
<proteinExistence type="predicted"/>
<name>A0A9D4KT13_DREPO</name>
<dbReference type="SMART" id="SM01265">
    <property type="entry name" value="Mab-21"/>
    <property type="match status" value="1"/>
</dbReference>
<feature type="domain" description="Mab-21-like HhH/H2TH-like" evidence="1">
    <location>
        <begin position="167"/>
        <end position="259"/>
    </location>
</feature>
<protein>
    <recommendedName>
        <fullName evidence="1">Mab-21-like HhH/H2TH-like domain-containing protein</fullName>
    </recommendedName>
</protein>